<dbReference type="RefSeq" id="WP_381205328.1">
    <property type="nucleotide sequence ID" value="NZ_JBHSPC010000012.1"/>
</dbReference>
<gene>
    <name evidence="1" type="ORF">ACFP2V_03830</name>
</gene>
<keyword evidence="2" id="KW-1185">Reference proteome</keyword>
<proteinExistence type="predicted"/>
<comment type="caution">
    <text evidence="1">The sequence shown here is derived from an EMBL/GenBank/DDBJ whole genome shotgun (WGS) entry which is preliminary data.</text>
</comment>
<reference evidence="2" key="1">
    <citation type="journal article" date="2019" name="Int. J. Syst. Evol. Microbiol.">
        <title>The Global Catalogue of Microorganisms (GCM) 10K type strain sequencing project: providing services to taxonomists for standard genome sequencing and annotation.</title>
        <authorList>
            <consortium name="The Broad Institute Genomics Platform"/>
            <consortium name="The Broad Institute Genome Sequencing Center for Infectious Disease"/>
            <person name="Wu L."/>
            <person name="Ma J."/>
        </authorList>
    </citation>
    <scope>NUCLEOTIDE SEQUENCE [LARGE SCALE GENOMIC DNA]</scope>
    <source>
        <strain evidence="2">JCM 13852</strain>
    </source>
</reference>
<dbReference type="EMBL" id="JBHSPC010000012">
    <property type="protein sequence ID" value="MFC5669278.1"/>
    <property type="molecule type" value="Genomic_DNA"/>
</dbReference>
<protein>
    <submittedName>
        <fullName evidence="1">Uncharacterized protein</fullName>
    </submittedName>
</protein>
<name>A0ABW0XHN8_9ACTN</name>
<accession>A0ABW0XHN8</accession>
<organism evidence="1 2">
    <name type="scientific">Streptomyces incanus</name>
    <dbReference type="NCBI Taxonomy" id="887453"/>
    <lineage>
        <taxon>Bacteria</taxon>
        <taxon>Bacillati</taxon>
        <taxon>Actinomycetota</taxon>
        <taxon>Actinomycetes</taxon>
        <taxon>Kitasatosporales</taxon>
        <taxon>Streptomycetaceae</taxon>
        <taxon>Streptomyces</taxon>
    </lineage>
</organism>
<sequence length="162" mass="16954">MKVLGVAVSSGVLHFGALEAPQGAVAPAVMVGAPARLVPAAGLAGAERLADTFDRITQDLRILAPDAVVLVGTRKHGNWTYKEATERISLISALMLSCAQQNVAYEELKTERIGKLVGLPPASLGTFSHETIGLTQRPPYWTAGRGVAFAAALAYVTDGSEN</sequence>
<evidence type="ECO:0000313" key="1">
    <source>
        <dbReference type="EMBL" id="MFC5669278.1"/>
    </source>
</evidence>
<evidence type="ECO:0000313" key="2">
    <source>
        <dbReference type="Proteomes" id="UP001596183"/>
    </source>
</evidence>
<dbReference type="Proteomes" id="UP001596183">
    <property type="component" value="Unassembled WGS sequence"/>
</dbReference>